<accession>A0A1E3GUH4</accession>
<dbReference type="InterPro" id="IPR001155">
    <property type="entry name" value="OxRdtase_FMN_N"/>
</dbReference>
<dbReference type="GO" id="GO:0016628">
    <property type="term" value="F:oxidoreductase activity, acting on the CH-CH group of donors, NAD or NADP as acceptor"/>
    <property type="evidence" value="ECO:0007669"/>
    <property type="project" value="UniProtKB-ARBA"/>
</dbReference>
<feature type="domain" description="NADH:flavin oxidoreductase/NADH oxidase N-terminal" evidence="4">
    <location>
        <begin position="9"/>
        <end position="337"/>
    </location>
</feature>
<proteinExistence type="inferred from homology"/>
<name>A0A1E3GUH4_9GAMM</name>
<dbReference type="GO" id="GO:0010181">
    <property type="term" value="F:FMN binding"/>
    <property type="evidence" value="ECO:0007669"/>
    <property type="project" value="InterPro"/>
</dbReference>
<evidence type="ECO:0000259" key="4">
    <source>
        <dbReference type="Pfam" id="PF00724"/>
    </source>
</evidence>
<dbReference type="GO" id="GO:0005829">
    <property type="term" value="C:cytosol"/>
    <property type="evidence" value="ECO:0007669"/>
    <property type="project" value="TreeGrafter"/>
</dbReference>
<dbReference type="EMBL" id="MCRI01000004">
    <property type="protein sequence ID" value="ODN67644.1"/>
    <property type="molecule type" value="Genomic_DNA"/>
</dbReference>
<reference evidence="5 6" key="1">
    <citation type="submission" date="2016-07" db="EMBL/GenBank/DDBJ databases">
        <title>Draft Genome Sequence of Methylophaga muralis Bur 1.</title>
        <authorList>
            <person name="Vasilenko O.V."/>
            <person name="Doronina N.V."/>
            <person name="Shmareva M.N."/>
            <person name="Tarlachkov S.V."/>
            <person name="Mustakhimov I."/>
            <person name="Trotsenko Y.A."/>
        </authorList>
    </citation>
    <scope>NUCLEOTIDE SEQUENCE [LARGE SCALE GENOMIC DNA]</scope>
    <source>
        <strain evidence="5 6">Bur 1</strain>
    </source>
</reference>
<dbReference type="PANTHER" id="PTHR22893">
    <property type="entry name" value="NADH OXIDOREDUCTASE-RELATED"/>
    <property type="match status" value="1"/>
</dbReference>
<gene>
    <name evidence="5" type="primary">nemA</name>
    <name evidence="5" type="ORF">A9E74_00754</name>
</gene>
<comment type="caution">
    <text evidence="5">The sequence shown here is derived from an EMBL/GenBank/DDBJ whole genome shotgun (WGS) entry which is preliminary data.</text>
</comment>
<comment type="similarity">
    <text evidence="2">Belongs to the NADH:flavin oxidoreductase/NADH oxidase family.</text>
</comment>
<organism evidence="5 6">
    <name type="scientific">Methylophaga muralis</name>
    <dbReference type="NCBI Taxonomy" id="291169"/>
    <lineage>
        <taxon>Bacteria</taxon>
        <taxon>Pseudomonadati</taxon>
        <taxon>Pseudomonadota</taxon>
        <taxon>Gammaproteobacteria</taxon>
        <taxon>Thiotrichales</taxon>
        <taxon>Piscirickettsiaceae</taxon>
        <taxon>Methylophaga</taxon>
    </lineage>
</organism>
<keyword evidence="6" id="KW-1185">Reference proteome</keyword>
<dbReference type="PATRIC" id="fig|291169.3.peg.755"/>
<dbReference type="InterPro" id="IPR013785">
    <property type="entry name" value="Aldolase_TIM"/>
</dbReference>
<dbReference type="Proteomes" id="UP000094379">
    <property type="component" value="Unassembled WGS sequence"/>
</dbReference>
<dbReference type="SUPFAM" id="SSF51395">
    <property type="entry name" value="FMN-linked oxidoreductases"/>
    <property type="match status" value="1"/>
</dbReference>
<comment type="cofactor">
    <cofactor evidence="1">
        <name>FMN</name>
        <dbReference type="ChEBI" id="CHEBI:58210"/>
    </cofactor>
</comment>
<dbReference type="Gene3D" id="3.20.20.70">
    <property type="entry name" value="Aldolase class I"/>
    <property type="match status" value="1"/>
</dbReference>
<dbReference type="PANTHER" id="PTHR22893:SF91">
    <property type="entry name" value="NADPH DEHYDROGENASE 2-RELATED"/>
    <property type="match status" value="1"/>
</dbReference>
<dbReference type="InterPro" id="IPR045247">
    <property type="entry name" value="Oye-like"/>
</dbReference>
<evidence type="ECO:0000313" key="6">
    <source>
        <dbReference type="Proteomes" id="UP000094379"/>
    </source>
</evidence>
<dbReference type="FunFam" id="3.20.20.70:FF:000059">
    <property type="entry name" value="N-ethylmaleimide reductase, FMN-linked"/>
    <property type="match status" value="1"/>
</dbReference>
<dbReference type="STRING" id="291169.A9E74_00754"/>
<evidence type="ECO:0000256" key="1">
    <source>
        <dbReference type="ARBA" id="ARBA00001917"/>
    </source>
</evidence>
<dbReference type="CDD" id="cd02933">
    <property type="entry name" value="OYE_like_FMN"/>
    <property type="match status" value="1"/>
</dbReference>
<dbReference type="Pfam" id="PF00724">
    <property type="entry name" value="Oxidored_FMN"/>
    <property type="match status" value="1"/>
</dbReference>
<evidence type="ECO:0000313" key="5">
    <source>
        <dbReference type="EMBL" id="ODN67644.1"/>
    </source>
</evidence>
<evidence type="ECO:0000256" key="2">
    <source>
        <dbReference type="ARBA" id="ARBA00005979"/>
    </source>
</evidence>
<dbReference type="AlphaFoldDB" id="A0A1E3GUH4"/>
<evidence type="ECO:0000256" key="3">
    <source>
        <dbReference type="ARBA" id="ARBA00023002"/>
    </source>
</evidence>
<dbReference type="EC" id="1.-.-.-" evidence="5"/>
<keyword evidence="3 5" id="KW-0560">Oxidoreductase</keyword>
<protein>
    <submittedName>
        <fullName evidence="5">N-ethylmaleimide reductase</fullName>
        <ecNumber evidence="5">1.-.-.-</ecNumber>
    </submittedName>
</protein>
<sequence length="365" mass="40302">MNQSQDITLLSPIKIGDQTFRNRMVMAPLTRNRAGEGLVPTDMNVIYYQQRASAGLIISEGTQIADDALGYPLTPGIHTEEQIIGWRKVTDAVHKEDGLIFVQLWHCGRVSHSSMLPNGMKPLAPSAIKPAGEVYTYQGMQPYETPQAIETADIPRIVEQYRHAACCAVEAGFDGVEIHAANGYLLDQFLRDGTNKREDQYGGSLENRARLIMEVTAAVCEIWDPKKVGIRLSPLQPFNDLHDSNPEATFSYIVKALNKFGLGYLHITEMGAETPGIAGPAFDISALRELWDGIYMTNSNYDYASGNKALKEGKADLISFGKLFIANPDLPERFATNAILNEADSNSFYGGDEKGYIDYPFLKPA</sequence>
<dbReference type="RefSeq" id="WP_069295288.1">
    <property type="nucleotide sequence ID" value="NZ_MCRI01000004.1"/>
</dbReference>